<protein>
    <recommendedName>
        <fullName evidence="3">leucyl aminopeptidase</fullName>
        <ecNumber evidence="3">3.4.11.1</ecNumber>
    </recommendedName>
</protein>
<dbReference type="Proteomes" id="UP000030655">
    <property type="component" value="Unassembled WGS sequence"/>
</dbReference>
<comment type="catalytic activity">
    <reaction evidence="1">
        <text>Release of an N-terminal amino acid, Xaa-|-Yaa-, in which Xaa is preferably Leu, but may be other amino acids including Pro although not Arg or Lys, and Yaa may be Pro. Amino acid amides and methyl esters are also readily hydrolyzed, but rates on arylamides are exceedingly low.</text>
        <dbReference type="EC" id="3.4.11.1"/>
    </reaction>
</comment>
<dbReference type="InterPro" id="IPR000819">
    <property type="entry name" value="Peptidase_M17_C"/>
</dbReference>
<dbReference type="GO" id="GO:0005737">
    <property type="term" value="C:cytoplasm"/>
    <property type="evidence" value="ECO:0007669"/>
    <property type="project" value="InterPro"/>
</dbReference>
<dbReference type="Gene3D" id="3.40.220.10">
    <property type="entry name" value="Leucine Aminopeptidase, subunit E, domain 1"/>
    <property type="match status" value="1"/>
</dbReference>
<accession>A0A059EWH2</accession>
<dbReference type="PANTHER" id="PTHR11963">
    <property type="entry name" value="LEUCINE AMINOPEPTIDASE-RELATED"/>
    <property type="match status" value="1"/>
</dbReference>
<dbReference type="OrthoDB" id="412814at2759"/>
<proteinExistence type="inferred from homology"/>
<evidence type="ECO:0000256" key="3">
    <source>
        <dbReference type="ARBA" id="ARBA00012565"/>
    </source>
</evidence>
<comment type="similarity">
    <text evidence="2">Belongs to the peptidase M17 family.</text>
</comment>
<keyword evidence="6" id="KW-0378">Hydrolase</keyword>
<evidence type="ECO:0000256" key="4">
    <source>
        <dbReference type="ARBA" id="ARBA00022438"/>
    </source>
</evidence>
<reference evidence="8 9" key="2">
    <citation type="submission" date="2014-03" db="EMBL/GenBank/DDBJ databases">
        <title>The Genome Sequence of Anncaliia algerae insect isolate PRA339.</title>
        <authorList>
            <consortium name="The Broad Institute Genome Sequencing Platform"/>
            <consortium name="The Broad Institute Genome Sequencing Center for Infectious Disease"/>
            <person name="Cuomo C."/>
            <person name="Becnel J."/>
            <person name="Sanscrainte N."/>
            <person name="Walker B."/>
            <person name="Young S.K."/>
            <person name="Zeng Q."/>
            <person name="Gargeya S."/>
            <person name="Fitzgerald M."/>
            <person name="Haas B."/>
            <person name="Abouelleil A."/>
            <person name="Alvarado L."/>
            <person name="Arachchi H.M."/>
            <person name="Berlin A.M."/>
            <person name="Chapman S.B."/>
            <person name="Dewar J."/>
            <person name="Goldberg J."/>
            <person name="Griggs A."/>
            <person name="Gujja S."/>
            <person name="Hansen M."/>
            <person name="Howarth C."/>
            <person name="Imamovic A."/>
            <person name="Larimer J."/>
            <person name="McCowan C."/>
            <person name="Murphy C."/>
            <person name="Neiman D."/>
            <person name="Pearson M."/>
            <person name="Priest M."/>
            <person name="Roberts A."/>
            <person name="Saif S."/>
            <person name="Shea T."/>
            <person name="Sisk P."/>
            <person name="Sykes S."/>
            <person name="Wortman J."/>
            <person name="Nusbaum C."/>
            <person name="Birren B."/>
        </authorList>
    </citation>
    <scope>NUCLEOTIDE SEQUENCE [LARGE SCALE GENOMIC DNA]</scope>
    <source>
        <strain evidence="8 9">PRA339</strain>
    </source>
</reference>
<dbReference type="STRING" id="1288291.A0A059EWH2"/>
<evidence type="ECO:0000313" key="9">
    <source>
        <dbReference type="Proteomes" id="UP000030655"/>
    </source>
</evidence>
<dbReference type="CDD" id="cd00433">
    <property type="entry name" value="Peptidase_M17"/>
    <property type="match status" value="1"/>
</dbReference>
<dbReference type="HAMAP" id="MF_00181">
    <property type="entry name" value="Cytosol_peptidase_M17"/>
    <property type="match status" value="1"/>
</dbReference>
<dbReference type="InterPro" id="IPR043472">
    <property type="entry name" value="Macro_dom-like"/>
</dbReference>
<keyword evidence="4" id="KW-0031">Aminopeptidase</keyword>
<dbReference type="SUPFAM" id="SSF52949">
    <property type="entry name" value="Macro domain-like"/>
    <property type="match status" value="1"/>
</dbReference>
<organism evidence="8 9">
    <name type="scientific">Anncaliia algerae PRA339</name>
    <dbReference type="NCBI Taxonomy" id="1288291"/>
    <lineage>
        <taxon>Eukaryota</taxon>
        <taxon>Fungi</taxon>
        <taxon>Fungi incertae sedis</taxon>
        <taxon>Microsporidia</taxon>
        <taxon>Tubulinosematoidea</taxon>
        <taxon>Tubulinosematidae</taxon>
        <taxon>Anncaliia</taxon>
    </lineage>
</organism>
<dbReference type="PRINTS" id="PR00481">
    <property type="entry name" value="LAMNOPPTDASE"/>
</dbReference>
<dbReference type="Gene3D" id="3.40.630.10">
    <property type="entry name" value="Zn peptidases"/>
    <property type="match status" value="1"/>
</dbReference>
<keyword evidence="5" id="KW-0645">Protease</keyword>
<sequence>MISYTERKYRTEGPKGFLVLFTKNEKEFEFITEIPQEQLVKIKETLELTDASEKDTRTIYIKENSDYDIICAAGIKKDDLFSIRKAGSSGYKVLNSLKCVEMILPVGYKAKWLVEGAMLASFEFDYLKKEKKELMKISPQKVCEEYEEGSRIAYHQNFARFLGEMPANLMTPTIFAERIKEFLKDKKIEFREYGKEFAQENNMNLFLSVSQGSNEPLKFLHLSYRGKSADSVDVALVGKGVTFDSGGISIKPSSKMEDMKLDMMGAATICSAISLICEKNLPINVDCFIPLTENLPSGIATKPGDVFFSMKGVSVEVENTDAEGRLILADAMTYAQKFKPTYMIDVATLTGAIVIALGSVYTGLFSNCDNLSNLILQSGNDTGDLCWRMPLDERFKASLESIDADIKNAGDRKGSSSSAASFLNVFVEEGTKWAHLDIAGSMNGSYFSELYGKGASGIPLNLLYEVVKRLSKTEN</sequence>
<dbReference type="HOGENOM" id="CLU_013734_2_2_1"/>
<evidence type="ECO:0000256" key="6">
    <source>
        <dbReference type="ARBA" id="ARBA00022801"/>
    </source>
</evidence>
<evidence type="ECO:0000259" key="7">
    <source>
        <dbReference type="PROSITE" id="PS00631"/>
    </source>
</evidence>
<dbReference type="AlphaFoldDB" id="A0A059EWH2"/>
<dbReference type="EC" id="3.4.11.1" evidence="3"/>
<gene>
    <name evidence="8" type="ORF">H312_03374</name>
</gene>
<dbReference type="GO" id="GO:0006508">
    <property type="term" value="P:proteolysis"/>
    <property type="evidence" value="ECO:0007669"/>
    <property type="project" value="UniProtKB-KW"/>
</dbReference>
<dbReference type="GO" id="GO:0030145">
    <property type="term" value="F:manganese ion binding"/>
    <property type="evidence" value="ECO:0007669"/>
    <property type="project" value="InterPro"/>
</dbReference>
<dbReference type="GO" id="GO:0070006">
    <property type="term" value="F:metalloaminopeptidase activity"/>
    <property type="evidence" value="ECO:0007669"/>
    <property type="project" value="InterPro"/>
</dbReference>
<name>A0A059EWH2_9MICR</name>
<dbReference type="EMBL" id="KK365320">
    <property type="protein sequence ID" value="KCZ79227.1"/>
    <property type="molecule type" value="Genomic_DNA"/>
</dbReference>
<dbReference type="PANTHER" id="PTHR11963:SF23">
    <property type="entry name" value="CYTOSOL AMINOPEPTIDASE"/>
    <property type="match status" value="1"/>
</dbReference>
<dbReference type="InterPro" id="IPR023042">
    <property type="entry name" value="Peptidase_M17_leu_NH2_pept"/>
</dbReference>
<evidence type="ECO:0000313" key="8">
    <source>
        <dbReference type="EMBL" id="KCZ79227.1"/>
    </source>
</evidence>
<keyword evidence="9" id="KW-1185">Reference proteome</keyword>
<feature type="domain" description="Cytosol aminopeptidase" evidence="7">
    <location>
        <begin position="319"/>
        <end position="326"/>
    </location>
</feature>
<evidence type="ECO:0000256" key="2">
    <source>
        <dbReference type="ARBA" id="ARBA00009528"/>
    </source>
</evidence>
<dbReference type="InterPro" id="IPR011356">
    <property type="entry name" value="Leucine_aapep/pepB"/>
</dbReference>
<evidence type="ECO:0000256" key="5">
    <source>
        <dbReference type="ARBA" id="ARBA00022670"/>
    </source>
</evidence>
<dbReference type="VEuPathDB" id="MicrosporidiaDB:H312_03374"/>
<dbReference type="SUPFAM" id="SSF53187">
    <property type="entry name" value="Zn-dependent exopeptidases"/>
    <property type="match status" value="1"/>
</dbReference>
<reference evidence="9" key="1">
    <citation type="submission" date="2013-02" db="EMBL/GenBank/DDBJ databases">
        <authorList>
            <consortium name="The Broad Institute Genome Sequencing Platform"/>
            <person name="Cuomo C."/>
            <person name="Becnel J."/>
            <person name="Sanscrainte N."/>
            <person name="Walker B."/>
            <person name="Young S.K."/>
            <person name="Zeng Q."/>
            <person name="Gargeya S."/>
            <person name="Fitzgerald M."/>
            <person name="Haas B."/>
            <person name="Abouelleil A."/>
            <person name="Alvarado L."/>
            <person name="Arachchi H.M."/>
            <person name="Berlin A.M."/>
            <person name="Chapman S.B."/>
            <person name="Dewar J."/>
            <person name="Goldberg J."/>
            <person name="Griggs A."/>
            <person name="Gujja S."/>
            <person name="Hansen M."/>
            <person name="Howarth C."/>
            <person name="Imamovic A."/>
            <person name="Larimer J."/>
            <person name="McCowan C."/>
            <person name="Murphy C."/>
            <person name="Neiman D."/>
            <person name="Pearson M."/>
            <person name="Priest M."/>
            <person name="Roberts A."/>
            <person name="Saif S."/>
            <person name="Shea T."/>
            <person name="Sisk P."/>
            <person name="Sykes S."/>
            <person name="Wortman J."/>
            <person name="Nusbaum C."/>
            <person name="Birren B."/>
        </authorList>
    </citation>
    <scope>NUCLEOTIDE SEQUENCE [LARGE SCALE GENOMIC DNA]</scope>
    <source>
        <strain evidence="9">PRA339</strain>
    </source>
</reference>
<dbReference type="PROSITE" id="PS00631">
    <property type="entry name" value="CYTOSOL_AP"/>
    <property type="match status" value="1"/>
</dbReference>
<evidence type="ECO:0000256" key="1">
    <source>
        <dbReference type="ARBA" id="ARBA00000135"/>
    </source>
</evidence>
<dbReference type="Pfam" id="PF00883">
    <property type="entry name" value="Peptidase_M17"/>
    <property type="match status" value="1"/>
</dbReference>